<dbReference type="OrthoDB" id="38453at2759"/>
<dbReference type="EMBL" id="CAICTM010000468">
    <property type="protein sequence ID" value="CAB9511120.1"/>
    <property type="molecule type" value="Genomic_DNA"/>
</dbReference>
<gene>
    <name evidence="4" type="ORF">SEMRO_469_G149290.1</name>
</gene>
<evidence type="ECO:0000256" key="1">
    <source>
        <dbReference type="ARBA" id="ARBA00022737"/>
    </source>
</evidence>
<dbReference type="PANTHER" id="PTHR48057:SF7">
    <property type="entry name" value="LEUCINE-RICH REPEAT SERINE_THREONINE-PROTEIN KINASE 1"/>
    <property type="match status" value="1"/>
</dbReference>
<evidence type="ECO:0000313" key="5">
    <source>
        <dbReference type="Proteomes" id="UP001153069"/>
    </source>
</evidence>
<name>A0A9N8HG74_9STRA</name>
<evidence type="ECO:0000313" key="4">
    <source>
        <dbReference type="EMBL" id="CAB9511120.1"/>
    </source>
</evidence>
<proteinExistence type="predicted"/>
<dbReference type="InterPro" id="IPR032675">
    <property type="entry name" value="LRR_dom_sf"/>
</dbReference>
<evidence type="ECO:0000256" key="2">
    <source>
        <dbReference type="SAM" id="MobiDB-lite"/>
    </source>
</evidence>
<dbReference type="SUPFAM" id="SSF52058">
    <property type="entry name" value="L domain-like"/>
    <property type="match status" value="1"/>
</dbReference>
<dbReference type="FunFam" id="3.80.10.10:FF:000383">
    <property type="entry name" value="Leucine-rich repeat receptor protein kinase EMS1"/>
    <property type="match status" value="1"/>
</dbReference>
<feature type="region of interest" description="Disordered" evidence="2">
    <location>
        <begin position="1"/>
        <end position="25"/>
    </location>
</feature>
<feature type="compositionally biased region" description="Basic and acidic residues" evidence="2">
    <location>
        <begin position="46"/>
        <end position="65"/>
    </location>
</feature>
<accession>A0A9N8HG74</accession>
<dbReference type="Gene3D" id="3.80.10.10">
    <property type="entry name" value="Ribonuclease Inhibitor"/>
    <property type="match status" value="3"/>
</dbReference>
<keyword evidence="3" id="KW-0472">Membrane</keyword>
<evidence type="ECO:0000256" key="3">
    <source>
        <dbReference type="SAM" id="Phobius"/>
    </source>
</evidence>
<comment type="caution">
    <text evidence="4">The sequence shown here is derived from an EMBL/GenBank/DDBJ whole genome shotgun (WGS) entry which is preliminary data.</text>
</comment>
<feature type="region of interest" description="Disordered" evidence="2">
    <location>
        <begin position="38"/>
        <end position="88"/>
    </location>
</feature>
<keyword evidence="5" id="KW-1185">Reference proteome</keyword>
<organism evidence="4 5">
    <name type="scientific">Seminavis robusta</name>
    <dbReference type="NCBI Taxonomy" id="568900"/>
    <lineage>
        <taxon>Eukaryota</taxon>
        <taxon>Sar</taxon>
        <taxon>Stramenopiles</taxon>
        <taxon>Ochrophyta</taxon>
        <taxon>Bacillariophyta</taxon>
        <taxon>Bacillariophyceae</taxon>
        <taxon>Bacillariophycidae</taxon>
        <taxon>Naviculales</taxon>
        <taxon>Naviculaceae</taxon>
        <taxon>Seminavis</taxon>
    </lineage>
</organism>
<sequence length="735" mass="80085">MVRPMQPKPDNQKDMSATCTCSTDTPKLEYPDTVNFLRRTSGNDIQNRKCPSEHSSDDGGKKDPSELQVVVERPQKPKSTGTTSLTPHTYDEEFLNDVIDEIEHLPLSRTTGTSTTPARLSRTDAPGAVAISGDGLNEQHSGGTGTRTRIGPVSPFSDHITRIDINYISINEELAEASLVEELELQKAVPESSNHAADSTRKREESNKKIKTSILIGVLSLLSVLIIVLTVTVPGKDKSTTLQPTVAPSQAPYSQAPTTFEASILALFPDSTVQSITENPGSPQSRAWHWLLEDMALLSYTNEYIVQKFALATLYYATGGDNNSWTSNDHWLDHSVNPCNWFNQPDFSSKFVVNQYYPGYLAGFLEPLPEWHCNEDGMYQHLWLDSNNLVGTLPEEFYLLTTLVSFSAAFSAMQGTISTEIGKLTALEGFVISNQKDGGVIPSEIGLLTNLAVLALRDCGFHGTIPTEIWQLTKLQHFGLNNNPRLDGTIASEIGNFHSLRWLIMDQGNLHGSIPSEMGILPSLEWLALGKNQLTGTLGTELGLLSRLELLSIFDNLLDGTLPTELGELTASFLQTFWGNQLTGHVPSELGRLTELTITLNFHSNFFSGTIPTELGLLSLLHELEFQGNVFTGRIPSEFGQLSSIGHLTFANNSLSGQLPTELSSLQSTLHTLPLQGNPMLSGTIPDGVCNMNGTCVSSAHDRCNPVHLSGLSFDCSDLLCGCGCSCQGGNTSRT</sequence>
<dbReference type="AlphaFoldDB" id="A0A9N8HG74"/>
<dbReference type="InterPro" id="IPR052595">
    <property type="entry name" value="LRRC69/RLP"/>
</dbReference>
<feature type="region of interest" description="Disordered" evidence="2">
    <location>
        <begin position="129"/>
        <end position="153"/>
    </location>
</feature>
<dbReference type="Proteomes" id="UP001153069">
    <property type="component" value="Unassembled WGS sequence"/>
</dbReference>
<keyword evidence="3" id="KW-0812">Transmembrane</keyword>
<feature type="compositionally biased region" description="Polar residues" evidence="2">
    <location>
        <begin position="77"/>
        <end position="87"/>
    </location>
</feature>
<feature type="compositionally biased region" description="Polar residues" evidence="2">
    <location>
        <begin position="14"/>
        <end position="25"/>
    </location>
</feature>
<reference evidence="4" key="1">
    <citation type="submission" date="2020-06" db="EMBL/GenBank/DDBJ databases">
        <authorList>
            <consortium name="Plant Systems Biology data submission"/>
        </authorList>
    </citation>
    <scope>NUCLEOTIDE SEQUENCE</scope>
    <source>
        <strain evidence="4">D6</strain>
    </source>
</reference>
<keyword evidence="3" id="KW-1133">Transmembrane helix</keyword>
<dbReference type="PANTHER" id="PTHR48057">
    <property type="entry name" value="LEUCINE-RICH REPEAT SERINE/THREONINE-PROTEIN KINASE 1"/>
    <property type="match status" value="1"/>
</dbReference>
<protein>
    <submittedName>
        <fullName evidence="4">Leucine Rich Repeat</fullName>
    </submittedName>
</protein>
<feature type="transmembrane region" description="Helical" evidence="3">
    <location>
        <begin position="212"/>
        <end position="233"/>
    </location>
</feature>
<keyword evidence="1" id="KW-0677">Repeat</keyword>